<protein>
    <submittedName>
        <fullName evidence="1">Uncharacterized protein</fullName>
    </submittedName>
</protein>
<dbReference type="AlphaFoldDB" id="A0AAX4H8Q9"/>
<sequence length="434" mass="49422">MNHKLNCPALSQLPDASIIQGAPKGIYVTLPVIILAFQQFNTSVLLVTDFTEITGLGFAHRQLPQNLPQDFIFRLRQLDHSKVLAIGVPSYRAEHIWDEIRLFGPQMQKYDYRQPEHSNILREGVVAVVNFKLKSYKGYLEGWIGQFTVLNRLKYSTKEGMNDLPPDSFLNFKQLLAKHMDCTLYDSMVASFPVEEFIKRQELPGYKPPTIPGRKLEQNLAPRAVASLPPTKIRRMAPSEAIYREQFSQAPATRTQSLDSSRKIREDIRANQEVPATQFTDIPRPLLRISNRVDSVSFEDFSVFKCHVMKPGTKFRMRCTLAEVMPAAEDLFVKGFKETLLIAQISFVLTNLISLVTVEINTTAEACNFFGFEEVEEAINNIGYLQNTFGLLRSQMVTIEVEAKKISLPTGFSYTYWCPSSTLEELSRFSLKFP</sequence>
<dbReference type="KEGG" id="asau:88173167"/>
<gene>
    <name evidence="1" type="ORF">PUMCH_002102</name>
</gene>
<evidence type="ECO:0000313" key="2">
    <source>
        <dbReference type="Proteomes" id="UP001338582"/>
    </source>
</evidence>
<proteinExistence type="predicted"/>
<keyword evidence="2" id="KW-1185">Reference proteome</keyword>
<accession>A0AAX4H8Q9</accession>
<reference evidence="1 2" key="1">
    <citation type="submission" date="2023-10" db="EMBL/GenBank/DDBJ databases">
        <title>Draft Genome Sequence of Candida saopaulonensis from a very Premature Infant with Sepsis.</title>
        <authorList>
            <person name="Ning Y."/>
            <person name="Dai R."/>
            <person name="Xiao M."/>
            <person name="Xu Y."/>
            <person name="Yan Q."/>
            <person name="Zhang L."/>
        </authorList>
    </citation>
    <scope>NUCLEOTIDE SEQUENCE [LARGE SCALE GENOMIC DNA]</scope>
    <source>
        <strain evidence="1 2">19XY460</strain>
    </source>
</reference>
<dbReference type="EMBL" id="CP138895">
    <property type="protein sequence ID" value="WPK24811.1"/>
    <property type="molecule type" value="Genomic_DNA"/>
</dbReference>
<dbReference type="Proteomes" id="UP001338582">
    <property type="component" value="Chromosome 2"/>
</dbReference>
<organism evidence="1 2">
    <name type="scientific">Australozyma saopauloensis</name>
    <dbReference type="NCBI Taxonomy" id="291208"/>
    <lineage>
        <taxon>Eukaryota</taxon>
        <taxon>Fungi</taxon>
        <taxon>Dikarya</taxon>
        <taxon>Ascomycota</taxon>
        <taxon>Saccharomycotina</taxon>
        <taxon>Pichiomycetes</taxon>
        <taxon>Metschnikowiaceae</taxon>
        <taxon>Australozyma</taxon>
    </lineage>
</organism>
<dbReference type="GeneID" id="88173167"/>
<dbReference type="RefSeq" id="XP_062877194.1">
    <property type="nucleotide sequence ID" value="XM_063021124.1"/>
</dbReference>
<name>A0AAX4H8Q9_9ASCO</name>
<evidence type="ECO:0000313" key="1">
    <source>
        <dbReference type="EMBL" id="WPK24811.1"/>
    </source>
</evidence>